<dbReference type="Pfam" id="PF00249">
    <property type="entry name" value="Myb_DNA-binding"/>
    <property type="match status" value="1"/>
</dbReference>
<proteinExistence type="predicted"/>
<evidence type="ECO:0000259" key="7">
    <source>
        <dbReference type="PROSITE" id="PS51294"/>
    </source>
</evidence>
<organism evidence="8 9">
    <name type="scientific">Tegillarca granosa</name>
    <name type="common">Malaysian cockle</name>
    <name type="synonym">Anadara granosa</name>
    <dbReference type="NCBI Taxonomy" id="220873"/>
    <lineage>
        <taxon>Eukaryota</taxon>
        <taxon>Metazoa</taxon>
        <taxon>Spiralia</taxon>
        <taxon>Lophotrochozoa</taxon>
        <taxon>Mollusca</taxon>
        <taxon>Bivalvia</taxon>
        <taxon>Autobranchia</taxon>
        <taxon>Pteriomorphia</taxon>
        <taxon>Arcoida</taxon>
        <taxon>Arcoidea</taxon>
        <taxon>Arcidae</taxon>
        <taxon>Tegillarca</taxon>
    </lineage>
</organism>
<dbReference type="InterPro" id="IPR017930">
    <property type="entry name" value="Myb_dom"/>
</dbReference>
<name>A0ABQ9E899_TEGGR</name>
<evidence type="ECO:0000313" key="8">
    <source>
        <dbReference type="EMBL" id="KAJ8300631.1"/>
    </source>
</evidence>
<dbReference type="InterPro" id="IPR001005">
    <property type="entry name" value="SANT/Myb"/>
</dbReference>
<feature type="domain" description="Myb-like" evidence="5">
    <location>
        <begin position="197"/>
        <end position="245"/>
    </location>
</feature>
<dbReference type="Proteomes" id="UP001217089">
    <property type="component" value="Unassembled WGS sequence"/>
</dbReference>
<dbReference type="InterPro" id="IPR009057">
    <property type="entry name" value="Homeodomain-like_sf"/>
</dbReference>
<evidence type="ECO:0000313" key="9">
    <source>
        <dbReference type="Proteomes" id="UP001217089"/>
    </source>
</evidence>
<sequence length="380" mass="43750">MNICEEVTMLEGDQSGSQSSSKQGFKQLGITPENQQIFEDVQVENDEDIDTYYFESDHLALKGNPDYQALLKSIVLLEAQRIQAIKDIDKLHTCKEGALKDPIKFVEKLQQGADLGLPKPQNVVSLPDIHWEKYTSSVDFSQLGLPKHVTRLKRNLIEGSDSDQKVPIPMTTDEKQVTLVRGRVKDESKSTTFNKLWTVEEQQRLEKLLIQYPPEEVEARRWQKIATALGNRTSQQVASRVQKYFIKLAKAGLPIPGRLPNMATYQKKAAHRHQRFLKFYHQPSTFLHSYEPPVYMSDDESQDNTEYDFSMDQESQSSFQDDMSADVSCDSCECEPIIGTRWHCTDCPKDDEVDFCDNCVDCRFQLWPLELIEWQQQTVK</sequence>
<keyword evidence="1" id="KW-0479">Metal-binding</keyword>
<keyword evidence="9" id="KW-1185">Reference proteome</keyword>
<dbReference type="PROSITE" id="PS50135">
    <property type="entry name" value="ZF_ZZ_2"/>
    <property type="match status" value="1"/>
</dbReference>
<dbReference type="SUPFAM" id="SSF57850">
    <property type="entry name" value="RING/U-box"/>
    <property type="match status" value="1"/>
</dbReference>
<evidence type="ECO:0000256" key="2">
    <source>
        <dbReference type="ARBA" id="ARBA00022771"/>
    </source>
</evidence>
<dbReference type="Gene3D" id="1.10.10.60">
    <property type="entry name" value="Homeodomain-like"/>
    <property type="match status" value="1"/>
</dbReference>
<dbReference type="PROSITE" id="PS50090">
    <property type="entry name" value="MYB_LIKE"/>
    <property type="match status" value="1"/>
</dbReference>
<protein>
    <recommendedName>
        <fullName evidence="10">ZZ-type zinc finger-containing protein 3</fullName>
    </recommendedName>
</protein>
<dbReference type="SUPFAM" id="SSF46689">
    <property type="entry name" value="Homeodomain-like"/>
    <property type="match status" value="1"/>
</dbReference>
<dbReference type="PANTHER" id="PTHR22705">
    <property type="entry name" value="ZINC FINGER, ZZ DOMAIN CONTAINING 3"/>
    <property type="match status" value="1"/>
</dbReference>
<dbReference type="SMART" id="SM00717">
    <property type="entry name" value="SANT"/>
    <property type="match status" value="1"/>
</dbReference>
<gene>
    <name evidence="8" type="ORF">KUTeg_022150</name>
</gene>
<comment type="caution">
    <text evidence="8">The sequence shown here is derived from an EMBL/GenBank/DDBJ whole genome shotgun (WGS) entry which is preliminary data.</text>
</comment>
<feature type="domain" description="HTH myb-type" evidence="7">
    <location>
        <begin position="197"/>
        <end position="249"/>
    </location>
</feature>
<feature type="domain" description="ZZ-type" evidence="6">
    <location>
        <begin position="324"/>
        <end position="379"/>
    </location>
</feature>
<dbReference type="PROSITE" id="PS51294">
    <property type="entry name" value="HTH_MYB"/>
    <property type="match status" value="1"/>
</dbReference>
<dbReference type="CDD" id="cd00167">
    <property type="entry name" value="SANT"/>
    <property type="match status" value="1"/>
</dbReference>
<dbReference type="InterPro" id="IPR037830">
    <property type="entry name" value="ZZZ3"/>
</dbReference>
<evidence type="ECO:0008006" key="10">
    <source>
        <dbReference type="Google" id="ProtNLM"/>
    </source>
</evidence>
<dbReference type="InterPro" id="IPR000433">
    <property type="entry name" value="Znf_ZZ"/>
</dbReference>
<dbReference type="Pfam" id="PF00569">
    <property type="entry name" value="ZZ"/>
    <property type="match status" value="1"/>
</dbReference>
<evidence type="ECO:0000256" key="1">
    <source>
        <dbReference type="ARBA" id="ARBA00022723"/>
    </source>
</evidence>
<dbReference type="Gene3D" id="3.30.60.90">
    <property type="match status" value="1"/>
</dbReference>
<dbReference type="InterPro" id="IPR043145">
    <property type="entry name" value="Znf_ZZ_sf"/>
</dbReference>
<evidence type="ECO:0000256" key="4">
    <source>
        <dbReference type="PROSITE-ProRule" id="PRU00228"/>
    </source>
</evidence>
<evidence type="ECO:0000256" key="3">
    <source>
        <dbReference type="ARBA" id="ARBA00022833"/>
    </source>
</evidence>
<dbReference type="EMBL" id="JARBDR010000919">
    <property type="protein sequence ID" value="KAJ8300631.1"/>
    <property type="molecule type" value="Genomic_DNA"/>
</dbReference>
<dbReference type="PANTHER" id="PTHR22705:SF0">
    <property type="entry name" value="ZZ-TYPE ZINC FINGER-CONTAINING PROTEIN 3"/>
    <property type="match status" value="1"/>
</dbReference>
<reference evidence="8 9" key="1">
    <citation type="submission" date="2022-12" db="EMBL/GenBank/DDBJ databases">
        <title>Chromosome-level genome of Tegillarca granosa.</title>
        <authorList>
            <person name="Kim J."/>
        </authorList>
    </citation>
    <scope>NUCLEOTIDE SEQUENCE [LARGE SCALE GENOMIC DNA]</scope>
    <source>
        <strain evidence="8">Teg-2019</strain>
        <tissue evidence="8">Adductor muscle</tissue>
    </source>
</reference>
<keyword evidence="3" id="KW-0862">Zinc</keyword>
<accession>A0ABQ9E899</accession>
<evidence type="ECO:0000259" key="5">
    <source>
        <dbReference type="PROSITE" id="PS50090"/>
    </source>
</evidence>
<keyword evidence="2 4" id="KW-0863">Zinc-finger</keyword>
<evidence type="ECO:0000259" key="6">
    <source>
        <dbReference type="PROSITE" id="PS50135"/>
    </source>
</evidence>